<evidence type="ECO:0000256" key="3">
    <source>
        <dbReference type="ARBA" id="ARBA00023274"/>
    </source>
</evidence>
<protein>
    <recommendedName>
        <fullName evidence="4">Large ribosomal subunit protein uL15</fullName>
    </recommendedName>
</protein>
<organism evidence="8 9">
    <name type="scientific">Candidatus Jorgensenbacteria bacterium RIFCSPLOWO2_01_FULL_45_25b</name>
    <dbReference type="NCBI Taxonomy" id="1798471"/>
    <lineage>
        <taxon>Bacteria</taxon>
        <taxon>Candidatus Joergenseniibacteriota</taxon>
    </lineage>
</organism>
<comment type="subunit">
    <text evidence="4">Part of the 50S ribosomal subunit.</text>
</comment>
<keyword evidence="4" id="KW-0694">RNA-binding</keyword>
<evidence type="ECO:0000256" key="4">
    <source>
        <dbReference type="HAMAP-Rule" id="MF_01341"/>
    </source>
</evidence>
<keyword evidence="3 4" id="KW-0687">Ribonucleoprotein</keyword>
<reference evidence="8 9" key="1">
    <citation type="journal article" date="2016" name="Nat. Commun.">
        <title>Thousands of microbial genomes shed light on interconnected biogeochemical processes in an aquifer system.</title>
        <authorList>
            <person name="Anantharaman K."/>
            <person name="Brown C.T."/>
            <person name="Hug L.A."/>
            <person name="Sharon I."/>
            <person name="Castelle C.J."/>
            <person name="Probst A.J."/>
            <person name="Thomas B.C."/>
            <person name="Singh A."/>
            <person name="Wilkins M.J."/>
            <person name="Karaoz U."/>
            <person name="Brodie E.L."/>
            <person name="Williams K.H."/>
            <person name="Hubbard S.S."/>
            <person name="Banfield J.F."/>
        </authorList>
    </citation>
    <scope>NUCLEOTIDE SEQUENCE [LARGE SCALE GENOMIC DNA]</scope>
</reference>
<comment type="function">
    <text evidence="4">Binds to the 23S rRNA.</text>
</comment>
<dbReference type="InterPro" id="IPR001196">
    <property type="entry name" value="Ribosomal_uL15_CS"/>
</dbReference>
<comment type="caution">
    <text evidence="8">The sequence shown here is derived from an EMBL/GenBank/DDBJ whole genome shotgun (WGS) entry which is preliminary data.</text>
</comment>
<keyword evidence="2 4" id="KW-0689">Ribosomal protein</keyword>
<proteinExistence type="inferred from homology"/>
<accession>A0A1F6BVI3</accession>
<feature type="domain" description="Large ribosomal subunit protein uL15/eL18" evidence="7">
    <location>
        <begin position="72"/>
        <end position="137"/>
    </location>
</feature>
<dbReference type="STRING" id="1798471.A3A21_00945"/>
<dbReference type="GO" id="GO:0019843">
    <property type="term" value="F:rRNA binding"/>
    <property type="evidence" value="ECO:0007669"/>
    <property type="project" value="UniProtKB-UniRule"/>
</dbReference>
<feature type="compositionally biased region" description="Basic residues" evidence="6">
    <location>
        <begin position="10"/>
        <end position="23"/>
    </location>
</feature>
<comment type="similarity">
    <text evidence="1 4 5">Belongs to the universal ribosomal protein uL15 family.</text>
</comment>
<keyword evidence="4" id="KW-0699">rRNA-binding</keyword>
<dbReference type="Pfam" id="PF00828">
    <property type="entry name" value="Ribosomal_L27A"/>
    <property type="match status" value="1"/>
</dbReference>
<feature type="region of interest" description="Disordered" evidence="6">
    <location>
        <begin position="1"/>
        <end position="45"/>
    </location>
</feature>
<evidence type="ECO:0000259" key="7">
    <source>
        <dbReference type="Pfam" id="PF00828"/>
    </source>
</evidence>
<dbReference type="GO" id="GO:0022625">
    <property type="term" value="C:cytosolic large ribosomal subunit"/>
    <property type="evidence" value="ECO:0007669"/>
    <property type="project" value="TreeGrafter"/>
</dbReference>
<evidence type="ECO:0000256" key="2">
    <source>
        <dbReference type="ARBA" id="ARBA00022980"/>
    </source>
</evidence>
<dbReference type="InterPro" id="IPR005749">
    <property type="entry name" value="Ribosomal_uL15_bac-type"/>
</dbReference>
<dbReference type="AlphaFoldDB" id="A0A1F6BVI3"/>
<dbReference type="HAMAP" id="MF_01341">
    <property type="entry name" value="Ribosomal_uL15"/>
    <property type="match status" value="1"/>
</dbReference>
<dbReference type="GO" id="GO:0006412">
    <property type="term" value="P:translation"/>
    <property type="evidence" value="ECO:0007669"/>
    <property type="project" value="UniProtKB-UniRule"/>
</dbReference>
<dbReference type="InterPro" id="IPR021131">
    <property type="entry name" value="Ribosomal_uL15/eL18"/>
</dbReference>
<evidence type="ECO:0000256" key="5">
    <source>
        <dbReference type="RuleBase" id="RU003888"/>
    </source>
</evidence>
<dbReference type="InterPro" id="IPR036227">
    <property type="entry name" value="Ribosomal_uL15/eL18_sf"/>
</dbReference>
<evidence type="ECO:0000256" key="6">
    <source>
        <dbReference type="SAM" id="MobiDB-lite"/>
    </source>
</evidence>
<gene>
    <name evidence="4" type="primary">rplO</name>
    <name evidence="8" type="ORF">A3A21_00945</name>
</gene>
<dbReference type="PROSITE" id="PS00475">
    <property type="entry name" value="RIBOSOMAL_L15"/>
    <property type="match status" value="1"/>
</dbReference>
<dbReference type="GO" id="GO:0003735">
    <property type="term" value="F:structural constituent of ribosome"/>
    <property type="evidence" value="ECO:0007669"/>
    <property type="project" value="InterPro"/>
</dbReference>
<dbReference type="PANTHER" id="PTHR12934:SF11">
    <property type="entry name" value="LARGE RIBOSOMAL SUBUNIT PROTEIN UL15M"/>
    <property type="match status" value="1"/>
</dbReference>
<dbReference type="Gene3D" id="3.100.10.10">
    <property type="match status" value="1"/>
</dbReference>
<dbReference type="EMBL" id="MFKK01000018">
    <property type="protein sequence ID" value="OGG40782.1"/>
    <property type="molecule type" value="Genomic_DNA"/>
</dbReference>
<dbReference type="SUPFAM" id="SSF52080">
    <property type="entry name" value="Ribosomal proteins L15p and L18e"/>
    <property type="match status" value="1"/>
</dbReference>
<sequence>MLLHEIRPTQKNKNKKRVGRGGKRGTYSGKGQKGQKARAGRMPSTATEIIMKIPKKKGSKNIVVGKERALVIKTGDLEKLAEQKILSREVLEKKGLIRGKRKVKIVLGGEVSSAIKIEGISLSETAKSAVEKAGGSVM</sequence>
<evidence type="ECO:0000313" key="8">
    <source>
        <dbReference type="EMBL" id="OGG40782.1"/>
    </source>
</evidence>
<dbReference type="Proteomes" id="UP000176996">
    <property type="component" value="Unassembled WGS sequence"/>
</dbReference>
<dbReference type="InterPro" id="IPR030878">
    <property type="entry name" value="Ribosomal_uL15"/>
</dbReference>
<evidence type="ECO:0000313" key="9">
    <source>
        <dbReference type="Proteomes" id="UP000176996"/>
    </source>
</evidence>
<evidence type="ECO:0000256" key="1">
    <source>
        <dbReference type="ARBA" id="ARBA00007320"/>
    </source>
</evidence>
<dbReference type="PANTHER" id="PTHR12934">
    <property type="entry name" value="50S RIBOSOMAL PROTEIN L15"/>
    <property type="match status" value="1"/>
</dbReference>
<name>A0A1F6BVI3_9BACT</name>